<name>A0A7M7N1C7_STRPU</name>
<reference evidence="3" key="2">
    <citation type="submission" date="2021-01" db="UniProtKB">
        <authorList>
            <consortium name="EnsemblMetazoa"/>
        </authorList>
    </citation>
    <scope>IDENTIFICATION</scope>
</reference>
<reference evidence="4" key="1">
    <citation type="submission" date="2015-02" db="EMBL/GenBank/DDBJ databases">
        <title>Genome sequencing for Strongylocentrotus purpuratus.</title>
        <authorList>
            <person name="Murali S."/>
            <person name="Liu Y."/>
            <person name="Vee V."/>
            <person name="English A."/>
            <person name="Wang M."/>
            <person name="Skinner E."/>
            <person name="Han Y."/>
            <person name="Muzny D.M."/>
            <person name="Worley K.C."/>
            <person name="Gibbs R.A."/>
        </authorList>
    </citation>
    <scope>NUCLEOTIDE SEQUENCE</scope>
</reference>
<dbReference type="OMA" id="ICWILAF"/>
<dbReference type="GeneID" id="105440131"/>
<keyword evidence="4" id="KW-1185">Reference proteome</keyword>
<accession>A0A7M7N1C7</accession>
<feature type="region of interest" description="Disordered" evidence="1">
    <location>
        <begin position="61"/>
        <end position="184"/>
    </location>
</feature>
<dbReference type="OrthoDB" id="10597309at2759"/>
<dbReference type="AlphaFoldDB" id="A0A7M7N1C7"/>
<dbReference type="Proteomes" id="UP000007110">
    <property type="component" value="Unassembled WGS sequence"/>
</dbReference>
<feature type="compositionally biased region" description="Low complexity" evidence="1">
    <location>
        <begin position="98"/>
        <end position="112"/>
    </location>
</feature>
<evidence type="ECO:0000256" key="2">
    <source>
        <dbReference type="SAM" id="Phobius"/>
    </source>
</evidence>
<evidence type="ECO:0000313" key="3">
    <source>
        <dbReference type="EnsemblMetazoa" id="XP_030829182"/>
    </source>
</evidence>
<feature type="compositionally biased region" description="Acidic residues" evidence="1">
    <location>
        <begin position="128"/>
        <end position="156"/>
    </location>
</feature>
<keyword evidence="2" id="KW-0812">Transmembrane</keyword>
<keyword evidence="2" id="KW-0472">Membrane</keyword>
<evidence type="ECO:0000313" key="4">
    <source>
        <dbReference type="Proteomes" id="UP000007110"/>
    </source>
</evidence>
<organism evidence="3 4">
    <name type="scientific">Strongylocentrotus purpuratus</name>
    <name type="common">Purple sea urchin</name>
    <dbReference type="NCBI Taxonomy" id="7668"/>
    <lineage>
        <taxon>Eukaryota</taxon>
        <taxon>Metazoa</taxon>
        <taxon>Echinodermata</taxon>
        <taxon>Eleutherozoa</taxon>
        <taxon>Echinozoa</taxon>
        <taxon>Echinoidea</taxon>
        <taxon>Euechinoidea</taxon>
        <taxon>Echinacea</taxon>
        <taxon>Camarodonta</taxon>
        <taxon>Echinidea</taxon>
        <taxon>Strongylocentrotidae</taxon>
        <taxon>Strongylocentrotus</taxon>
    </lineage>
</organism>
<dbReference type="RefSeq" id="XP_030829182.1">
    <property type="nucleotide sequence ID" value="XM_030973322.1"/>
</dbReference>
<dbReference type="EnsemblMetazoa" id="XM_030973322">
    <property type="protein sequence ID" value="XP_030829182"/>
    <property type="gene ID" value="LOC105440131"/>
</dbReference>
<sequence length="269" mass="29259">MMKVSSSTNGAITLIVAICYNLLLLITELQADTSSSEESSEEDKNILTVVTWYNQGSTGYYDMPGGTAQEESEEGESENSFNVDGASIPDTDMKTGQSSTVSVSFTSSENVTPYRTTMRTNVHVGGNSDDDDDDGEGDDDIDNDESDEENETDNEDNGGGGGTVPVTIPATTKSPDGGKRTSFPVRPLSGKHCFVFQNQPNQQLCQCDSKPPKLPELPKKLQRSSPVQIKRRTRQHSDCNILCICWILAFVGVLIGAVCKVSQNRRTHF</sequence>
<feature type="transmembrane region" description="Helical" evidence="2">
    <location>
        <begin position="241"/>
        <end position="259"/>
    </location>
</feature>
<keyword evidence="2" id="KW-1133">Transmembrane helix</keyword>
<dbReference type="KEGG" id="spu:105440131"/>
<protein>
    <submittedName>
        <fullName evidence="3">Uncharacterized protein</fullName>
    </submittedName>
</protein>
<evidence type="ECO:0000256" key="1">
    <source>
        <dbReference type="SAM" id="MobiDB-lite"/>
    </source>
</evidence>
<proteinExistence type="predicted"/>
<dbReference type="InParanoid" id="A0A7M7N1C7"/>